<accession>A0A7R8WU16</accession>
<dbReference type="OrthoDB" id="9049620at2759"/>
<feature type="domain" description="Protein zer-1 homolog-like C-terminal" evidence="1">
    <location>
        <begin position="116"/>
        <end position="196"/>
    </location>
</feature>
<dbReference type="InterPro" id="IPR055142">
    <property type="entry name" value="ZER1-like_C"/>
</dbReference>
<dbReference type="Gene3D" id="3.30.40.10">
    <property type="entry name" value="Zinc/RING finger domain, C3HC4 (zinc finger)"/>
    <property type="match status" value="1"/>
</dbReference>
<evidence type="ECO:0000313" key="2">
    <source>
        <dbReference type="EMBL" id="CAD7238163.1"/>
    </source>
</evidence>
<reference evidence="2" key="1">
    <citation type="submission" date="2020-11" db="EMBL/GenBank/DDBJ databases">
        <authorList>
            <person name="Tran Van P."/>
        </authorList>
    </citation>
    <scope>NUCLEOTIDE SEQUENCE</scope>
</reference>
<organism evidence="2">
    <name type="scientific">Cyprideis torosa</name>
    <dbReference type="NCBI Taxonomy" id="163714"/>
    <lineage>
        <taxon>Eukaryota</taxon>
        <taxon>Metazoa</taxon>
        <taxon>Ecdysozoa</taxon>
        <taxon>Arthropoda</taxon>
        <taxon>Crustacea</taxon>
        <taxon>Oligostraca</taxon>
        <taxon>Ostracoda</taxon>
        <taxon>Podocopa</taxon>
        <taxon>Podocopida</taxon>
        <taxon>Cytherocopina</taxon>
        <taxon>Cytheroidea</taxon>
        <taxon>Cytherideidae</taxon>
        <taxon>Cyprideis</taxon>
    </lineage>
</organism>
<dbReference type="SUPFAM" id="SSF49599">
    <property type="entry name" value="TRAF domain-like"/>
    <property type="match status" value="1"/>
</dbReference>
<sequence length="196" mass="22525">KCPLCQRPSSPNALVPNHTVRHVVGELRARCPEDGCGEVVEVQNFVLHRRDCTTRTTTCPKGCGREMLKKEKGGHDCVKYLTEECEALRQENQRLRDEKGHLRQENQLLRSEELQAMDILMCFSLQEKGKFTLLMGNTGVIEFMIVLISNRIQQLKYDETLEEAWGILWNVTDEAAENCERFLDKGGMDQFMACFK</sequence>
<dbReference type="AlphaFoldDB" id="A0A7R8WU16"/>
<proteinExistence type="predicted"/>
<protein>
    <recommendedName>
        <fullName evidence="1">Protein zer-1 homolog-like C-terminal domain-containing protein</fullName>
    </recommendedName>
</protein>
<feature type="non-terminal residue" evidence="2">
    <location>
        <position position="196"/>
    </location>
</feature>
<dbReference type="Pfam" id="PF22964">
    <property type="entry name" value="ZER1-like_2nd"/>
    <property type="match status" value="1"/>
</dbReference>
<feature type="non-terminal residue" evidence="2">
    <location>
        <position position="1"/>
    </location>
</feature>
<dbReference type="EMBL" id="OB697216">
    <property type="protein sequence ID" value="CAD7238163.1"/>
    <property type="molecule type" value="Genomic_DNA"/>
</dbReference>
<evidence type="ECO:0000259" key="1">
    <source>
        <dbReference type="Pfam" id="PF22964"/>
    </source>
</evidence>
<name>A0A7R8WU16_9CRUS</name>
<gene>
    <name evidence="2" type="ORF">CTOB1V02_LOCUS15978</name>
</gene>
<dbReference type="InterPro" id="IPR013083">
    <property type="entry name" value="Znf_RING/FYVE/PHD"/>
</dbReference>